<organism evidence="2 3">
    <name type="scientific">Entomortierella parvispora</name>
    <dbReference type="NCBI Taxonomy" id="205924"/>
    <lineage>
        <taxon>Eukaryota</taxon>
        <taxon>Fungi</taxon>
        <taxon>Fungi incertae sedis</taxon>
        <taxon>Mucoromycota</taxon>
        <taxon>Mortierellomycotina</taxon>
        <taxon>Mortierellomycetes</taxon>
        <taxon>Mortierellales</taxon>
        <taxon>Mortierellaceae</taxon>
        <taxon>Entomortierella</taxon>
    </lineage>
</organism>
<keyword evidence="1" id="KW-0830">Ubiquinone</keyword>
<dbReference type="InterPro" id="IPR042106">
    <property type="entry name" value="Nuo/plastoQ_OxRdtase_6_NuoJ"/>
</dbReference>
<dbReference type="EMBL" id="LC659289">
    <property type="protein sequence ID" value="BDC33842.1"/>
    <property type="molecule type" value="Genomic_DNA"/>
</dbReference>
<keyword evidence="1" id="KW-0472">Membrane</keyword>
<dbReference type="OrthoDB" id="10050457at2759"/>
<keyword evidence="1 2" id="KW-0496">Mitochondrion</keyword>
<name>A0A8J9SNM9_9FUNG</name>
<keyword evidence="1" id="KW-0812">Transmembrane</keyword>
<protein>
    <recommendedName>
        <fullName evidence="1">NADH-ubiquinone oxidoreductase chain 6</fullName>
        <ecNumber evidence="1">7.1.1.2</ecNumber>
    </recommendedName>
</protein>
<dbReference type="PANTHER" id="PTHR33269:SF17">
    <property type="entry name" value="NADH-UBIQUINONE OXIDOREDUCTASE CHAIN 6"/>
    <property type="match status" value="1"/>
</dbReference>
<keyword evidence="1" id="KW-0520">NAD</keyword>
<feature type="transmembrane region" description="Helical" evidence="1">
    <location>
        <begin position="174"/>
        <end position="195"/>
    </location>
</feature>
<proteinExistence type="inferred from homology"/>
<feature type="transmembrane region" description="Helical" evidence="1">
    <location>
        <begin position="26"/>
        <end position="46"/>
    </location>
</feature>
<reference evidence="2 3" key="1">
    <citation type="submission" date="2021-11" db="EMBL/GenBank/DDBJ databases">
        <title>Circularized mitochondrial genome sequence of Mortierella parvispora strain E1425, a Mucormycotic fungus associated with Burkholderiaceae-related endosymbiotic bacteria.</title>
        <authorList>
            <person name="Herlambang A."/>
            <person name="Guo Y."/>
            <person name="Takashima Y."/>
            <person name="Narisawa K."/>
            <person name="Ohta H."/>
            <person name="Nishizawa T."/>
        </authorList>
    </citation>
    <scope>NUCLEOTIDE SEQUENCE [LARGE SCALE GENOMIC DNA]</scope>
    <source>
        <strain evidence="2 3">E1425</strain>
    </source>
</reference>
<comment type="catalytic activity">
    <reaction evidence="1">
        <text>a ubiquinone + NADH + 5 H(+)(in) = a ubiquinol + NAD(+) + 4 H(+)(out)</text>
        <dbReference type="Rhea" id="RHEA:29091"/>
        <dbReference type="Rhea" id="RHEA-COMP:9565"/>
        <dbReference type="Rhea" id="RHEA-COMP:9566"/>
        <dbReference type="ChEBI" id="CHEBI:15378"/>
        <dbReference type="ChEBI" id="CHEBI:16389"/>
        <dbReference type="ChEBI" id="CHEBI:17976"/>
        <dbReference type="ChEBI" id="CHEBI:57540"/>
        <dbReference type="ChEBI" id="CHEBI:57945"/>
        <dbReference type="EC" id="7.1.1.2"/>
    </reaction>
</comment>
<keyword evidence="1" id="KW-0679">Respiratory chain</keyword>
<dbReference type="PANTHER" id="PTHR33269">
    <property type="entry name" value="NADH-UBIQUINONE OXIDOREDUCTASE CHAIN 6"/>
    <property type="match status" value="1"/>
</dbReference>
<dbReference type="Gene3D" id="1.20.120.1200">
    <property type="entry name" value="NADH-ubiquinone/plastoquinone oxidoreductase chain 6, subunit NuoJ"/>
    <property type="match status" value="1"/>
</dbReference>
<comment type="similarity">
    <text evidence="1">Belongs to the complex I subunit 6 family.</text>
</comment>
<keyword evidence="1" id="KW-1133">Transmembrane helix</keyword>
<dbReference type="InterPro" id="IPR001457">
    <property type="entry name" value="NADH_UbQ/plastoQ_OxRdtase_su6"/>
</dbReference>
<dbReference type="GO" id="GO:0008137">
    <property type="term" value="F:NADH dehydrogenase (ubiquinone) activity"/>
    <property type="evidence" value="ECO:0007669"/>
    <property type="project" value="UniProtKB-UniRule"/>
</dbReference>
<keyword evidence="1" id="KW-0249">Electron transport</keyword>
<dbReference type="GO" id="GO:0031966">
    <property type="term" value="C:mitochondrial membrane"/>
    <property type="evidence" value="ECO:0007669"/>
    <property type="project" value="UniProtKB-SubCell"/>
</dbReference>
<keyword evidence="1" id="KW-0813">Transport</keyword>
<accession>A0A8J9SNM9</accession>
<dbReference type="EC" id="7.1.1.2" evidence="1"/>
<dbReference type="Pfam" id="PF00499">
    <property type="entry name" value="Oxidored_q3"/>
    <property type="match status" value="1"/>
</dbReference>
<dbReference type="AlphaFoldDB" id="A0A8J9SNM9"/>
<evidence type="ECO:0000313" key="3">
    <source>
        <dbReference type="Proteomes" id="UP000827284"/>
    </source>
</evidence>
<comment type="subcellular location">
    <subcellularLocation>
        <location evidence="1">Mitochondrion membrane</location>
        <topology evidence="1">Multi-pass membrane protein</topology>
    </subcellularLocation>
</comment>
<keyword evidence="1" id="KW-1278">Translocase</keyword>
<geneLocation type="mitochondrion" evidence="2"/>
<evidence type="ECO:0000313" key="2">
    <source>
        <dbReference type="EMBL" id="BDC33842.1"/>
    </source>
</evidence>
<feature type="transmembrane region" description="Helical" evidence="1">
    <location>
        <begin position="93"/>
        <end position="112"/>
    </location>
</feature>
<evidence type="ECO:0000256" key="1">
    <source>
        <dbReference type="RuleBase" id="RU004430"/>
    </source>
</evidence>
<gene>
    <name evidence="2" type="primary">nad6</name>
    <name evidence="2" type="ORF">EMPS_mp29</name>
</gene>
<dbReference type="Proteomes" id="UP000827284">
    <property type="component" value="Mitochondrion MT"/>
</dbReference>
<comment type="function">
    <text evidence="1">Core subunit of the mitochondrial membrane respiratory chain NADH dehydrogenase (Complex I) which catalyzes electron transfer from NADH through the respiratory chain, using ubiquinone as an electron acceptor. Essential for the catalytic activity and assembly of complex I.</text>
</comment>
<feature type="transmembrane region" description="Helical" evidence="1">
    <location>
        <begin position="53"/>
        <end position="73"/>
    </location>
</feature>
<keyword evidence="3" id="KW-1185">Reference proteome</keyword>
<sequence>MNSLLLDLLTFSSVLSAILVITARSPVIAVIFLIAVFINLAGYLILLGINFIGLAYIMVYIGAIAILFLFVIMMLNIRLVEISEIGNQYNKNIPLAIIIASVLSYLISLNTISSKFDQIYLITALFDKVNFWLAGITSSSNSLYIGFNSTYNNIFVNYDEVQVLGAMLYSSHGLYLVLVSFILLLAMIGPIIITLDKKNSPQ</sequence>